<comment type="caution">
    <text evidence="1">The sequence shown here is derived from an EMBL/GenBank/DDBJ whole genome shotgun (WGS) entry which is preliminary data.</text>
</comment>
<dbReference type="OrthoDB" id="7010874at2"/>
<keyword evidence="2" id="KW-1185">Reference proteome</keyword>
<sequence length="95" mass="10594">MKEVYADNVLTNAEFLALRDDADKLFAQLIKQMPGNGYMGLFQQMADVTVQAMQLGMLEIKKAKPASDVKALVKQSYGFQIAYLKASLDRFGQTL</sequence>
<reference evidence="2" key="1">
    <citation type="submission" date="2017-02" db="EMBL/GenBank/DDBJ databases">
        <title>Pseudomonas floridae sp. nov., a novel pathogenic bacterial species isolated from tomato.</title>
        <authorList>
            <person name="Timilsina S."/>
            <person name="Vallad G.E."/>
            <person name="Jones J.B."/>
        </authorList>
    </citation>
    <scope>NUCLEOTIDE SEQUENCE [LARGE SCALE GENOMIC DNA]</scope>
    <source>
        <strain evidence="2">GEV388</strain>
    </source>
</reference>
<dbReference type="EMBL" id="MUIO01000112">
    <property type="protein sequence ID" value="ORC55700.1"/>
    <property type="molecule type" value="Genomic_DNA"/>
</dbReference>
<gene>
    <name evidence="1" type="ORF">BZK31_24475</name>
</gene>
<organism evidence="1 2">
    <name type="scientific">Pseudomonas floridensis</name>
    <dbReference type="NCBI Taxonomy" id="1958950"/>
    <lineage>
        <taxon>Bacteria</taxon>
        <taxon>Pseudomonadati</taxon>
        <taxon>Pseudomonadota</taxon>
        <taxon>Gammaproteobacteria</taxon>
        <taxon>Pseudomonadales</taxon>
        <taxon>Pseudomonadaceae</taxon>
        <taxon>Pseudomonas</taxon>
    </lineage>
</organism>
<proteinExistence type="predicted"/>
<dbReference type="AlphaFoldDB" id="A0A1X0N159"/>
<evidence type="ECO:0000313" key="1">
    <source>
        <dbReference type="EMBL" id="ORC55700.1"/>
    </source>
</evidence>
<accession>A0A1X0N159</accession>
<dbReference type="Proteomes" id="UP000192815">
    <property type="component" value="Unassembled WGS sequence"/>
</dbReference>
<name>A0A1X0N159_9PSED</name>
<evidence type="ECO:0000313" key="2">
    <source>
        <dbReference type="Proteomes" id="UP000192815"/>
    </source>
</evidence>
<protein>
    <submittedName>
        <fullName evidence="1">Uncharacterized protein</fullName>
    </submittedName>
</protein>